<name>A0ACB7YM29_9ERIC</name>
<evidence type="ECO:0000313" key="2">
    <source>
        <dbReference type="Proteomes" id="UP000828048"/>
    </source>
</evidence>
<dbReference type="Proteomes" id="UP000828048">
    <property type="component" value="Chromosome 11"/>
</dbReference>
<organism evidence="1 2">
    <name type="scientific">Vaccinium darrowii</name>
    <dbReference type="NCBI Taxonomy" id="229202"/>
    <lineage>
        <taxon>Eukaryota</taxon>
        <taxon>Viridiplantae</taxon>
        <taxon>Streptophyta</taxon>
        <taxon>Embryophyta</taxon>
        <taxon>Tracheophyta</taxon>
        <taxon>Spermatophyta</taxon>
        <taxon>Magnoliopsida</taxon>
        <taxon>eudicotyledons</taxon>
        <taxon>Gunneridae</taxon>
        <taxon>Pentapetalae</taxon>
        <taxon>asterids</taxon>
        <taxon>Ericales</taxon>
        <taxon>Ericaceae</taxon>
        <taxon>Vaccinioideae</taxon>
        <taxon>Vaccinieae</taxon>
        <taxon>Vaccinium</taxon>
    </lineage>
</organism>
<reference evidence="1 2" key="1">
    <citation type="journal article" date="2021" name="Hortic Res">
        <title>High-quality reference genome and annotation aids understanding of berry development for evergreen blueberry (Vaccinium darrowii).</title>
        <authorList>
            <person name="Yu J."/>
            <person name="Hulse-Kemp A.M."/>
            <person name="Babiker E."/>
            <person name="Staton M."/>
        </authorList>
    </citation>
    <scope>NUCLEOTIDE SEQUENCE [LARGE SCALE GENOMIC DNA]</scope>
    <source>
        <strain evidence="2">cv. NJ 8807/NJ 8810</strain>
        <tissue evidence="1">Young leaf</tissue>
    </source>
</reference>
<proteinExistence type="predicted"/>
<accession>A0ACB7YM29</accession>
<dbReference type="EMBL" id="CM037161">
    <property type="protein sequence ID" value="KAH7854666.1"/>
    <property type="molecule type" value="Genomic_DNA"/>
</dbReference>
<comment type="caution">
    <text evidence="1">The sequence shown here is derived from an EMBL/GenBank/DDBJ whole genome shotgun (WGS) entry which is preliminary data.</text>
</comment>
<evidence type="ECO:0000313" key="1">
    <source>
        <dbReference type="EMBL" id="KAH7854666.1"/>
    </source>
</evidence>
<protein>
    <submittedName>
        <fullName evidence="1">Uncharacterized protein</fullName>
    </submittedName>
</protein>
<keyword evidence="2" id="KW-1185">Reference proteome</keyword>
<gene>
    <name evidence="1" type="ORF">Vadar_016636</name>
</gene>
<sequence length="257" mass="28352">MVLETDSNGLCLSGGFLRVRVEINTSQPLPKGFFLRGRTNSSRDRCISFKYEKLPDFCYTCGRTGQDNRGCCYVTRDEGERSGYGPELRIGRVRRSALLIEVIQAEVDAAEVGLQNLLLRRPEIQMHDNEARVVNDRMERVTPTTYPLNQQVLEGVGRQYSSQRTVDAVTQRPGVEQLGTTGVSHSSSLSIVQEKSPCAMDLINACGSGQITTPSLSPIAINLTLTRDTISVGPGQENGPHYYVTEPPDSPRFTPIT</sequence>